<feature type="transmembrane region" description="Helical" evidence="1">
    <location>
        <begin position="183"/>
        <end position="199"/>
    </location>
</feature>
<keyword evidence="1" id="KW-0472">Membrane</keyword>
<organism evidence="2 3">
    <name type="scientific">Bailinhaonella thermotolerans</name>
    <dbReference type="NCBI Taxonomy" id="1070861"/>
    <lineage>
        <taxon>Bacteria</taxon>
        <taxon>Bacillati</taxon>
        <taxon>Actinomycetota</taxon>
        <taxon>Actinomycetes</taxon>
        <taxon>Streptosporangiales</taxon>
        <taxon>Streptosporangiaceae</taxon>
        <taxon>Bailinhaonella</taxon>
    </lineage>
</organism>
<evidence type="ECO:0000313" key="2">
    <source>
        <dbReference type="EMBL" id="RJL30523.1"/>
    </source>
</evidence>
<proteinExistence type="predicted"/>
<keyword evidence="1" id="KW-1133">Transmembrane helix</keyword>
<evidence type="ECO:0000256" key="1">
    <source>
        <dbReference type="SAM" id="Phobius"/>
    </source>
</evidence>
<protein>
    <submittedName>
        <fullName evidence="2">DUF2975 domain-containing protein</fullName>
    </submittedName>
</protein>
<sequence length="213" mass="22947">MAERSWWSRLGNGLVENLVYLFFCLFAIGVLLHLAAMVLSNGSSGTSEGIALAGGHDPMPWLDRGDSAEWGLQRIGPLVVELGPQARLSIPDPGFGQRVLLFGPPLLGHLIMVVVMFLLWRIAATQRRGDPFIPANGRRLGLMAALIGVYGLAADPVKDLADRALVAGTAAARLVRFDYLPDLRIIGFALLLGALSAIFRRGAVLRRDVEGLV</sequence>
<keyword evidence="3" id="KW-1185">Reference proteome</keyword>
<dbReference type="RefSeq" id="WP_119928671.1">
    <property type="nucleotide sequence ID" value="NZ_QZEY01000009.1"/>
</dbReference>
<comment type="caution">
    <text evidence="2">The sequence shown here is derived from an EMBL/GenBank/DDBJ whole genome shotgun (WGS) entry which is preliminary data.</text>
</comment>
<evidence type="ECO:0000313" key="3">
    <source>
        <dbReference type="Proteomes" id="UP000265768"/>
    </source>
</evidence>
<dbReference type="EMBL" id="QZEY01000009">
    <property type="protein sequence ID" value="RJL30523.1"/>
    <property type="molecule type" value="Genomic_DNA"/>
</dbReference>
<keyword evidence="1" id="KW-0812">Transmembrane</keyword>
<feature type="transmembrane region" description="Helical" evidence="1">
    <location>
        <begin position="99"/>
        <end position="120"/>
    </location>
</feature>
<reference evidence="2 3" key="1">
    <citation type="submission" date="2018-09" db="EMBL/GenBank/DDBJ databases">
        <title>YIM 75507 draft genome.</title>
        <authorList>
            <person name="Tang S."/>
            <person name="Feng Y."/>
        </authorList>
    </citation>
    <scope>NUCLEOTIDE SEQUENCE [LARGE SCALE GENOMIC DNA]</scope>
    <source>
        <strain evidence="2 3">YIM 75507</strain>
    </source>
</reference>
<feature type="transmembrane region" description="Helical" evidence="1">
    <location>
        <begin position="140"/>
        <end position="157"/>
    </location>
</feature>
<name>A0A3A4AXH5_9ACTN</name>
<feature type="transmembrane region" description="Helical" evidence="1">
    <location>
        <begin position="18"/>
        <end position="39"/>
    </location>
</feature>
<gene>
    <name evidence="2" type="ORF">D5H75_23505</name>
</gene>
<dbReference type="Proteomes" id="UP000265768">
    <property type="component" value="Unassembled WGS sequence"/>
</dbReference>
<accession>A0A3A4AXH5</accession>
<dbReference type="AlphaFoldDB" id="A0A3A4AXH5"/>
<dbReference type="OrthoDB" id="3431510at2"/>